<dbReference type="InterPro" id="IPR029050">
    <property type="entry name" value="Immunoprotect_excell_Ig-like"/>
</dbReference>
<dbReference type="EMBL" id="CP003418">
    <property type="protein sequence ID" value="AFH49061.1"/>
    <property type="molecule type" value="Genomic_DNA"/>
</dbReference>
<dbReference type="STRING" id="945713.IALB_1351"/>
<feature type="domain" description="DUF4352" evidence="3">
    <location>
        <begin position="190"/>
        <end position="316"/>
    </location>
</feature>
<gene>
    <name evidence="4" type="ordered locus">IALB_1351</name>
</gene>
<evidence type="ECO:0000259" key="3">
    <source>
        <dbReference type="Pfam" id="PF11611"/>
    </source>
</evidence>
<evidence type="ECO:0000313" key="4">
    <source>
        <dbReference type="EMBL" id="AFH49061.1"/>
    </source>
</evidence>
<evidence type="ECO:0000256" key="1">
    <source>
        <dbReference type="ARBA" id="ARBA00022729"/>
    </source>
</evidence>
<dbReference type="KEGG" id="ial:IALB_1351"/>
<dbReference type="HOGENOM" id="CLU_857314_0_0_10"/>
<feature type="chain" id="PRO_5003624469" description="DUF4352 domain-containing protein" evidence="2">
    <location>
        <begin position="21"/>
        <end position="324"/>
    </location>
</feature>
<dbReference type="Proteomes" id="UP000007394">
    <property type="component" value="Chromosome"/>
</dbReference>
<dbReference type="PROSITE" id="PS51257">
    <property type="entry name" value="PROKAR_LIPOPROTEIN"/>
    <property type="match status" value="1"/>
</dbReference>
<dbReference type="Gene3D" id="2.60.40.1240">
    <property type="match status" value="1"/>
</dbReference>
<keyword evidence="1 2" id="KW-0732">Signal</keyword>
<feature type="signal peptide" evidence="2">
    <location>
        <begin position="1"/>
        <end position="20"/>
    </location>
</feature>
<keyword evidence="5" id="KW-1185">Reference proteome</keyword>
<protein>
    <recommendedName>
        <fullName evidence="3">DUF4352 domain-containing protein</fullName>
    </recommendedName>
</protein>
<dbReference type="RefSeq" id="WP_014560216.1">
    <property type="nucleotide sequence ID" value="NC_017464.1"/>
</dbReference>
<dbReference type="AlphaFoldDB" id="I0AJA4"/>
<dbReference type="InterPro" id="IPR029051">
    <property type="entry name" value="DUF4352"/>
</dbReference>
<organism evidence="4 5">
    <name type="scientific">Ignavibacterium album (strain DSM 19864 / JCM 16511 / NBRC 101810 / Mat9-16)</name>
    <dbReference type="NCBI Taxonomy" id="945713"/>
    <lineage>
        <taxon>Bacteria</taxon>
        <taxon>Pseudomonadati</taxon>
        <taxon>Ignavibacteriota</taxon>
        <taxon>Ignavibacteria</taxon>
        <taxon>Ignavibacteriales</taxon>
        <taxon>Ignavibacteriaceae</taxon>
        <taxon>Ignavibacterium</taxon>
    </lineage>
</organism>
<proteinExistence type="predicted"/>
<evidence type="ECO:0000256" key="2">
    <source>
        <dbReference type="SAM" id="SignalP"/>
    </source>
</evidence>
<dbReference type="Pfam" id="PF11611">
    <property type="entry name" value="DUF4352"/>
    <property type="match status" value="1"/>
</dbReference>
<reference evidence="4 5" key="1">
    <citation type="journal article" date="2012" name="Front. Microbiol.">
        <title>Complete genome of Ignavibacterium album, a metabolically versatile, flagellated, facultative anaerobe from the phylum Chlorobi.</title>
        <authorList>
            <person name="Liu Z."/>
            <person name="Frigaard N.-U."/>
            <person name="Vogl K."/>
            <person name="Iino T."/>
            <person name="Ohkuma M."/>
            <person name="Overmann J."/>
            <person name="Bryant D.A."/>
        </authorList>
    </citation>
    <scope>NUCLEOTIDE SEQUENCE [LARGE SCALE GENOMIC DNA]</scope>
    <source>
        <strain evidence="5">DSM 19864 / JCM 16511 / NBRC 101810 / Mat9-16</strain>
    </source>
</reference>
<name>I0AJA4_IGNAJ</name>
<sequence length="324" mass="37463">MFRFKLLEFVIILSSIFLFACQEKTNKNESNNKPVVIDTALIKSVQVEDTKKPEPPLSYLLEYKGKYEFESKLLNNEPLKSRLKKAIGANYNYFMECCNVQSPIKIENGIVFIEGCQAHNCPGVFYVVYIDINSDKIFAGLYDNGTVSLYREGNETYPNWLLNWKDENEKEYDKYNTETSTYSERNVENFKIGDEVHVGNFVYLVRKIEFTKTVENTFTEQKADGIYLIVYLAVLNKSRESRTLSNSMFKVFDSDGYEYETSQNAITILVLNDQDKVFLFKDIPPKIPKEIIMPFEVPNSNDIYTLQVSGGFWTGETAKINLQN</sequence>
<evidence type="ECO:0000313" key="5">
    <source>
        <dbReference type="Proteomes" id="UP000007394"/>
    </source>
</evidence>
<accession>I0AJA4</accession>